<feature type="transmembrane region" description="Helical" evidence="1">
    <location>
        <begin position="20"/>
        <end position="46"/>
    </location>
</feature>
<accession>A0A4U0F8B5</accession>
<proteinExistence type="predicted"/>
<dbReference type="Pfam" id="PF10710">
    <property type="entry name" value="DUF2512"/>
    <property type="match status" value="1"/>
</dbReference>
<feature type="transmembrane region" description="Helical" evidence="1">
    <location>
        <begin position="84"/>
        <end position="101"/>
    </location>
</feature>
<dbReference type="AlphaFoldDB" id="A0A4U0F8B5"/>
<dbReference type="OrthoDB" id="2111682at2"/>
<reference evidence="2 3" key="1">
    <citation type="submission" date="2019-04" db="EMBL/GenBank/DDBJ databases">
        <title>Cohnella sp. nov., isolated from soil.</title>
        <authorList>
            <person name="Kim W."/>
        </authorList>
    </citation>
    <scope>NUCLEOTIDE SEQUENCE [LARGE SCALE GENOMIC DNA]</scope>
    <source>
        <strain evidence="2 3">CAU 1483</strain>
    </source>
</reference>
<evidence type="ECO:0000256" key="1">
    <source>
        <dbReference type="SAM" id="Phobius"/>
    </source>
</evidence>
<keyword evidence="1" id="KW-1133">Transmembrane helix</keyword>
<gene>
    <name evidence="2" type="ORF">E5161_16630</name>
</gene>
<protein>
    <submittedName>
        <fullName evidence="2">DUF2512 family protein</fullName>
    </submittedName>
</protein>
<keyword evidence="1" id="KW-0472">Membrane</keyword>
<organism evidence="2 3">
    <name type="scientific">Cohnella pontilimi</name>
    <dbReference type="NCBI Taxonomy" id="2564100"/>
    <lineage>
        <taxon>Bacteria</taxon>
        <taxon>Bacillati</taxon>
        <taxon>Bacillota</taxon>
        <taxon>Bacilli</taxon>
        <taxon>Bacillales</taxon>
        <taxon>Paenibacillaceae</taxon>
        <taxon>Cohnella</taxon>
    </lineage>
</organism>
<dbReference type="EMBL" id="SUPK01000008">
    <property type="protein sequence ID" value="TJY40770.1"/>
    <property type="molecule type" value="Genomic_DNA"/>
</dbReference>
<evidence type="ECO:0000313" key="2">
    <source>
        <dbReference type="EMBL" id="TJY40770.1"/>
    </source>
</evidence>
<comment type="caution">
    <text evidence="2">The sequence shown here is derived from an EMBL/GenBank/DDBJ whole genome shotgun (WGS) entry which is preliminary data.</text>
</comment>
<keyword evidence="1" id="KW-0812">Transmembrane</keyword>
<evidence type="ECO:0000313" key="3">
    <source>
        <dbReference type="Proteomes" id="UP000309673"/>
    </source>
</evidence>
<dbReference type="Proteomes" id="UP000309673">
    <property type="component" value="Unassembled WGS sequence"/>
</dbReference>
<feature type="transmembrane region" description="Helical" evidence="1">
    <location>
        <begin position="58"/>
        <end position="78"/>
    </location>
</feature>
<name>A0A4U0F8B5_9BACL</name>
<dbReference type="InterPro" id="IPR019649">
    <property type="entry name" value="DUF2512"/>
</dbReference>
<sequence length="117" mass="13122">MLKFLAKWVLNASVVALLLYHYVAGITLLTALLVSTIFTVVAYFVGDQLILRASNNTVATLADAGLSILYLWMLRYFLGWDLSAGEILMISAILGLMEWIIHRYILKPDTFVIDPTK</sequence>
<dbReference type="RefSeq" id="WP_136778960.1">
    <property type="nucleotide sequence ID" value="NZ_SUPK01000008.1"/>
</dbReference>
<keyword evidence="3" id="KW-1185">Reference proteome</keyword>